<sequence length="109" mass="12941">MVLRLCHVCMTQQTIRCNCNYAAVTKIKRIYYPKMYPTVMVLADGSTIHLRHKEPRQVLKLPLDLSKLSEEERAIILARRKPKQKVVVEEEIEDEFDVNQYSHLWKKDK</sequence>
<name>A0AAD9IYH7_9ANNE</name>
<dbReference type="PANTHER" id="PTHR34095">
    <property type="entry name" value="39S RIBOSOMAL PROTEIN L55, MITOCHONDRIAL"/>
    <property type="match status" value="1"/>
</dbReference>
<comment type="caution">
    <text evidence="1">The sequence shown here is derived from an EMBL/GenBank/DDBJ whole genome shotgun (WGS) entry which is preliminary data.</text>
</comment>
<dbReference type="GO" id="GO:0006412">
    <property type="term" value="P:translation"/>
    <property type="evidence" value="ECO:0007669"/>
    <property type="project" value="TreeGrafter"/>
</dbReference>
<evidence type="ECO:0000313" key="2">
    <source>
        <dbReference type="Proteomes" id="UP001208570"/>
    </source>
</evidence>
<dbReference type="GO" id="GO:0003735">
    <property type="term" value="F:structural constituent of ribosome"/>
    <property type="evidence" value="ECO:0007669"/>
    <property type="project" value="InterPro"/>
</dbReference>
<keyword evidence="2" id="KW-1185">Reference proteome</keyword>
<gene>
    <name evidence="1" type="ORF">LSH36_855g01082</name>
</gene>
<dbReference type="PANTHER" id="PTHR34095:SF1">
    <property type="entry name" value="LARGE RIBOSOMAL SUBUNIT PROTEIN ML55"/>
    <property type="match status" value="1"/>
</dbReference>
<dbReference type="EMBL" id="JAODUP010000855">
    <property type="protein sequence ID" value="KAK2143311.1"/>
    <property type="molecule type" value="Genomic_DNA"/>
</dbReference>
<dbReference type="Proteomes" id="UP001208570">
    <property type="component" value="Unassembled WGS sequence"/>
</dbReference>
<dbReference type="Gene3D" id="6.20.130.20">
    <property type="entry name" value="Mitochondrial ribosomal protein L55"/>
    <property type="match status" value="1"/>
</dbReference>
<protein>
    <recommendedName>
        <fullName evidence="3">39S ribosomal protein L55, mitochondrial</fullName>
    </recommendedName>
</protein>
<dbReference type="InterPro" id="IPR018615">
    <property type="entry name" value="Ribosomal_mL55"/>
</dbReference>
<proteinExistence type="predicted"/>
<dbReference type="InterPro" id="IPR044884">
    <property type="entry name" value="Ribosomal_mL55_sf"/>
</dbReference>
<organism evidence="1 2">
    <name type="scientific">Paralvinella palmiformis</name>
    <dbReference type="NCBI Taxonomy" id="53620"/>
    <lineage>
        <taxon>Eukaryota</taxon>
        <taxon>Metazoa</taxon>
        <taxon>Spiralia</taxon>
        <taxon>Lophotrochozoa</taxon>
        <taxon>Annelida</taxon>
        <taxon>Polychaeta</taxon>
        <taxon>Sedentaria</taxon>
        <taxon>Canalipalpata</taxon>
        <taxon>Terebellida</taxon>
        <taxon>Terebelliformia</taxon>
        <taxon>Alvinellidae</taxon>
        <taxon>Paralvinella</taxon>
    </lineage>
</organism>
<dbReference type="Pfam" id="PF09776">
    <property type="entry name" value="Mitoc_L55"/>
    <property type="match status" value="1"/>
</dbReference>
<evidence type="ECO:0008006" key="3">
    <source>
        <dbReference type="Google" id="ProtNLM"/>
    </source>
</evidence>
<reference evidence="1" key="1">
    <citation type="journal article" date="2023" name="Mol. Biol. Evol.">
        <title>Third-Generation Sequencing Reveals the Adaptive Role of the Epigenome in Three Deep-Sea Polychaetes.</title>
        <authorList>
            <person name="Perez M."/>
            <person name="Aroh O."/>
            <person name="Sun Y."/>
            <person name="Lan Y."/>
            <person name="Juniper S.K."/>
            <person name="Young C.R."/>
            <person name="Angers B."/>
            <person name="Qian P.Y."/>
        </authorList>
    </citation>
    <scope>NUCLEOTIDE SEQUENCE</scope>
    <source>
        <strain evidence="1">P08H-3</strain>
    </source>
</reference>
<accession>A0AAD9IYH7</accession>
<evidence type="ECO:0000313" key="1">
    <source>
        <dbReference type="EMBL" id="KAK2143311.1"/>
    </source>
</evidence>
<dbReference type="AlphaFoldDB" id="A0AAD9IYH7"/>
<dbReference type="GO" id="GO:0005762">
    <property type="term" value="C:mitochondrial large ribosomal subunit"/>
    <property type="evidence" value="ECO:0007669"/>
    <property type="project" value="InterPro"/>
</dbReference>